<comment type="subcellular location">
    <subcellularLocation>
        <location evidence="1">Periplasm</location>
    </subcellularLocation>
</comment>
<dbReference type="OrthoDB" id="4393730at2"/>
<sequence length="433" mass="47772">MQRRDFLKLSAATALTAALPLQRAHAAELIELPMYYPVAVGGPIAKIMDGYAAAFHRANPDVRIRPIYTGSYQDTTIKALTALRGGGSSAPKMAVALAVDIFTYLDQGVLVAVEELAKGDKAWLNSFYPAFLTNSRANGKIWSAPFQRSTPVLYWNKAAFKAVGLDPERAPADWAEMQDYARRLTRRHNAKSVTEWGIQIPSSGFPYWLFQGLAIENGQARLASVDGTHTYFDTPETIGALEYMVDLGRKSKVMPSGIINWGTTPQDFFQNRCAMMWTTTGNLTNVRKHAPFPFGVGMLPKHKRYGAPTGGGNLYVFNNTTDAERAAALRFIRWVTSPEMAADWSMQTGYIATSPAAWDTDALKQYVAGFPQAVVARNQLQYAEPELSTHQNQRVTKVFNDALEAALTGQKAPAVALHEAQSRANAILRRYRA</sequence>
<dbReference type="PROSITE" id="PS51318">
    <property type="entry name" value="TAT"/>
    <property type="match status" value="1"/>
</dbReference>
<evidence type="ECO:0000313" key="6">
    <source>
        <dbReference type="Proteomes" id="UP000243807"/>
    </source>
</evidence>
<keyword evidence="3 4" id="KW-0732">Signal</keyword>
<name>A0A1P8UH02_9GAMM</name>
<dbReference type="EMBL" id="CP019434">
    <property type="protein sequence ID" value="APZ43044.1"/>
    <property type="molecule type" value="Genomic_DNA"/>
</dbReference>
<accession>A0A1P8UH02</accession>
<dbReference type="AlphaFoldDB" id="A0A1P8UH02"/>
<dbReference type="PANTHER" id="PTHR43649">
    <property type="entry name" value="ARABINOSE-BINDING PROTEIN-RELATED"/>
    <property type="match status" value="1"/>
</dbReference>
<evidence type="ECO:0000313" key="5">
    <source>
        <dbReference type="EMBL" id="APZ43044.1"/>
    </source>
</evidence>
<dbReference type="KEGG" id="afy:BW247_08015"/>
<gene>
    <name evidence="5" type="ORF">BW247_08015</name>
</gene>
<dbReference type="GO" id="GO:0042597">
    <property type="term" value="C:periplasmic space"/>
    <property type="evidence" value="ECO:0007669"/>
    <property type="project" value="UniProtKB-SubCell"/>
</dbReference>
<evidence type="ECO:0000256" key="2">
    <source>
        <dbReference type="ARBA" id="ARBA00008520"/>
    </source>
</evidence>
<feature type="chain" id="PRO_5012862789" evidence="4">
    <location>
        <begin position="27"/>
        <end position="433"/>
    </location>
</feature>
<comment type="similarity">
    <text evidence="2">Belongs to the bacterial solute-binding protein 1 family.</text>
</comment>
<dbReference type="InterPro" id="IPR006311">
    <property type="entry name" value="TAT_signal"/>
</dbReference>
<dbReference type="NCBIfam" id="TIGR01409">
    <property type="entry name" value="TAT_signal_seq"/>
    <property type="match status" value="1"/>
</dbReference>
<proteinExistence type="inferred from homology"/>
<dbReference type="SUPFAM" id="SSF53850">
    <property type="entry name" value="Periplasmic binding protein-like II"/>
    <property type="match status" value="1"/>
</dbReference>
<feature type="signal peptide" evidence="4">
    <location>
        <begin position="1"/>
        <end position="26"/>
    </location>
</feature>
<dbReference type="STRING" id="1765967.BW247_08015"/>
<evidence type="ECO:0000256" key="4">
    <source>
        <dbReference type="SAM" id="SignalP"/>
    </source>
</evidence>
<keyword evidence="6" id="KW-1185">Reference proteome</keyword>
<dbReference type="Proteomes" id="UP000243807">
    <property type="component" value="Chromosome"/>
</dbReference>
<dbReference type="PANTHER" id="PTHR43649:SF30">
    <property type="entry name" value="ABC TRANSPORTER SUBSTRATE-BINDING PROTEIN"/>
    <property type="match status" value="1"/>
</dbReference>
<dbReference type="InterPro" id="IPR006059">
    <property type="entry name" value="SBP"/>
</dbReference>
<dbReference type="InterPro" id="IPR050490">
    <property type="entry name" value="Bact_solute-bd_prot1"/>
</dbReference>
<evidence type="ECO:0000256" key="3">
    <source>
        <dbReference type="ARBA" id="ARBA00022729"/>
    </source>
</evidence>
<dbReference type="InterPro" id="IPR019546">
    <property type="entry name" value="TAT_signal_bac_arc"/>
</dbReference>
<dbReference type="Pfam" id="PF10518">
    <property type="entry name" value="TAT_signal"/>
    <property type="match status" value="1"/>
</dbReference>
<evidence type="ECO:0000256" key="1">
    <source>
        <dbReference type="ARBA" id="ARBA00004418"/>
    </source>
</evidence>
<protein>
    <submittedName>
        <fullName evidence="5">ABC transporter substrate-binding protein</fullName>
    </submittedName>
</protein>
<dbReference type="RefSeq" id="WP_076836692.1">
    <property type="nucleotide sequence ID" value="NZ_CP019434.1"/>
</dbReference>
<dbReference type="CDD" id="cd14748">
    <property type="entry name" value="PBP2_UgpB"/>
    <property type="match status" value="1"/>
</dbReference>
<reference evidence="5 6" key="1">
    <citation type="submission" date="2017-01" db="EMBL/GenBank/DDBJ databases">
        <title>Draft sequence of Acidihalobacter ferrooxidans strain DSM 14175 (strain V8).</title>
        <authorList>
            <person name="Khaleque H.N."/>
            <person name="Ramsay J.P."/>
            <person name="Murphy R.J.T."/>
            <person name="Kaksonen A.H."/>
            <person name="Boxall N.J."/>
            <person name="Watkin E.L.J."/>
        </authorList>
    </citation>
    <scope>NUCLEOTIDE SEQUENCE [LARGE SCALE GENOMIC DNA]</scope>
    <source>
        <strain evidence="5 6">V8</strain>
    </source>
</reference>
<dbReference type="Pfam" id="PF13416">
    <property type="entry name" value="SBP_bac_8"/>
    <property type="match status" value="1"/>
</dbReference>
<dbReference type="Gene3D" id="3.40.190.10">
    <property type="entry name" value="Periplasmic binding protein-like II"/>
    <property type="match status" value="2"/>
</dbReference>
<organism evidence="5 6">
    <name type="scientific">Acidihalobacter ferrooxydans</name>
    <dbReference type="NCBI Taxonomy" id="1765967"/>
    <lineage>
        <taxon>Bacteria</taxon>
        <taxon>Pseudomonadati</taxon>
        <taxon>Pseudomonadota</taxon>
        <taxon>Gammaproteobacteria</taxon>
        <taxon>Chromatiales</taxon>
        <taxon>Ectothiorhodospiraceae</taxon>
        <taxon>Acidihalobacter</taxon>
    </lineage>
</organism>